<protein>
    <submittedName>
        <fullName evidence="2">Uncharacterized protein</fullName>
    </submittedName>
</protein>
<dbReference type="EMBL" id="BMTX01000003">
    <property type="protein sequence ID" value="GGS38427.1"/>
    <property type="molecule type" value="Genomic_DNA"/>
</dbReference>
<name>A0ABQ2SUB5_STREZ</name>
<feature type="compositionally biased region" description="Polar residues" evidence="1">
    <location>
        <begin position="54"/>
        <end position="64"/>
    </location>
</feature>
<evidence type="ECO:0000313" key="2">
    <source>
        <dbReference type="EMBL" id="GGS38427.1"/>
    </source>
</evidence>
<proteinExistence type="predicted"/>
<sequence length="64" mass="7124">MTDINICHSHSCHPTEAAPTREPAPEPSPDPEPETRERRAPEIRDPAFAPVEKSGQQPTRRAAR</sequence>
<accession>A0ABQ2SUB5</accession>
<comment type="caution">
    <text evidence="2">The sequence shown here is derived from an EMBL/GenBank/DDBJ whole genome shotgun (WGS) entry which is preliminary data.</text>
</comment>
<evidence type="ECO:0000313" key="3">
    <source>
        <dbReference type="Proteomes" id="UP000597853"/>
    </source>
</evidence>
<feature type="compositionally biased region" description="Basic and acidic residues" evidence="1">
    <location>
        <begin position="33"/>
        <end position="45"/>
    </location>
</feature>
<dbReference type="Proteomes" id="UP000597853">
    <property type="component" value="Unassembled WGS sequence"/>
</dbReference>
<reference evidence="3" key="1">
    <citation type="journal article" date="2019" name="Int. J. Syst. Evol. Microbiol.">
        <title>The Global Catalogue of Microorganisms (GCM) 10K type strain sequencing project: providing services to taxonomists for standard genome sequencing and annotation.</title>
        <authorList>
            <consortium name="The Broad Institute Genomics Platform"/>
            <consortium name="The Broad Institute Genome Sequencing Center for Infectious Disease"/>
            <person name="Wu L."/>
            <person name="Ma J."/>
        </authorList>
    </citation>
    <scope>NUCLEOTIDE SEQUENCE [LARGE SCALE GENOMIC DNA]</scope>
    <source>
        <strain evidence="3">JCM 4416</strain>
    </source>
</reference>
<feature type="region of interest" description="Disordered" evidence="1">
    <location>
        <begin position="1"/>
        <end position="64"/>
    </location>
</feature>
<organism evidence="2 3">
    <name type="scientific">Streptomyces pseudogriseolus</name>
    <name type="common">Streptomyces gancidicus</name>
    <name type="synonym">Streptomyces rubiginosus</name>
    <dbReference type="NCBI Taxonomy" id="36817"/>
    <lineage>
        <taxon>Bacteria</taxon>
        <taxon>Bacillati</taxon>
        <taxon>Actinomycetota</taxon>
        <taxon>Actinomycetes</taxon>
        <taxon>Kitasatosporales</taxon>
        <taxon>Streptomycetaceae</taxon>
        <taxon>Streptomyces</taxon>
        <taxon>Streptomyces pseudogriseolus group</taxon>
    </lineage>
</organism>
<evidence type="ECO:0000256" key="1">
    <source>
        <dbReference type="SAM" id="MobiDB-lite"/>
    </source>
</evidence>
<keyword evidence="3" id="KW-1185">Reference proteome</keyword>
<gene>
    <name evidence="2" type="ORF">GCM10010285_17050</name>
</gene>